<feature type="active site" description="Glycyl thioester intermediate" evidence="6">
    <location>
        <position position="526"/>
    </location>
</feature>
<evidence type="ECO:0000256" key="6">
    <source>
        <dbReference type="PROSITE-ProRule" id="PRU00104"/>
    </source>
</evidence>
<feature type="domain" description="HECT" evidence="7">
    <location>
        <begin position="231"/>
        <end position="559"/>
    </location>
</feature>
<evidence type="ECO:0000256" key="3">
    <source>
        <dbReference type="ARBA" id="ARBA00012485"/>
    </source>
</evidence>
<dbReference type="STRING" id="857967.G0QVK9"/>
<dbReference type="RefSeq" id="XP_004032319.1">
    <property type="nucleotide sequence ID" value="XM_004032271.1"/>
</dbReference>
<dbReference type="EC" id="2.3.2.26" evidence="3"/>
<dbReference type="Pfam" id="PF00632">
    <property type="entry name" value="HECT"/>
    <property type="match status" value="1"/>
</dbReference>
<dbReference type="EMBL" id="GL983948">
    <property type="protein sequence ID" value="EGR30732.1"/>
    <property type="molecule type" value="Genomic_DNA"/>
</dbReference>
<evidence type="ECO:0000259" key="7">
    <source>
        <dbReference type="PROSITE" id="PS50237"/>
    </source>
</evidence>
<keyword evidence="5 6" id="KW-0833">Ubl conjugation pathway</keyword>
<dbReference type="PROSITE" id="PS50237">
    <property type="entry name" value="HECT"/>
    <property type="match status" value="1"/>
</dbReference>
<keyword evidence="4" id="KW-0808">Transferase</keyword>
<dbReference type="InterPro" id="IPR000569">
    <property type="entry name" value="HECT_dom"/>
</dbReference>
<dbReference type="Proteomes" id="UP000008983">
    <property type="component" value="Unassembled WGS sequence"/>
</dbReference>
<accession>G0QVK9</accession>
<evidence type="ECO:0000256" key="2">
    <source>
        <dbReference type="ARBA" id="ARBA00004906"/>
    </source>
</evidence>
<dbReference type="Gene3D" id="3.30.2160.10">
    <property type="entry name" value="Hect, E3 ligase catalytic domain"/>
    <property type="match status" value="1"/>
</dbReference>
<dbReference type="CDD" id="cd00078">
    <property type="entry name" value="HECTc"/>
    <property type="match status" value="1"/>
</dbReference>
<dbReference type="Gene3D" id="3.90.1750.10">
    <property type="entry name" value="Hect, E3 ligase catalytic domains"/>
    <property type="match status" value="1"/>
</dbReference>
<keyword evidence="9" id="KW-1185">Reference proteome</keyword>
<dbReference type="GeneID" id="14906864"/>
<evidence type="ECO:0000256" key="4">
    <source>
        <dbReference type="ARBA" id="ARBA00022679"/>
    </source>
</evidence>
<comment type="catalytic activity">
    <reaction evidence="1">
        <text>S-ubiquitinyl-[E2 ubiquitin-conjugating enzyme]-L-cysteine + [acceptor protein]-L-lysine = [E2 ubiquitin-conjugating enzyme]-L-cysteine + N(6)-ubiquitinyl-[acceptor protein]-L-lysine.</text>
        <dbReference type="EC" id="2.3.2.26"/>
    </reaction>
</comment>
<dbReference type="GO" id="GO:0006511">
    <property type="term" value="P:ubiquitin-dependent protein catabolic process"/>
    <property type="evidence" value="ECO:0007669"/>
    <property type="project" value="TreeGrafter"/>
</dbReference>
<evidence type="ECO:0000256" key="5">
    <source>
        <dbReference type="ARBA" id="ARBA00022786"/>
    </source>
</evidence>
<dbReference type="eggNOG" id="KOG0939">
    <property type="taxonomic scope" value="Eukaryota"/>
</dbReference>
<dbReference type="InterPro" id="IPR050409">
    <property type="entry name" value="E3_ubiq-protein_ligase"/>
</dbReference>
<proteinExistence type="predicted"/>
<dbReference type="SUPFAM" id="SSF56204">
    <property type="entry name" value="Hect, E3 ligase catalytic domain"/>
    <property type="match status" value="1"/>
</dbReference>
<evidence type="ECO:0000313" key="8">
    <source>
        <dbReference type="EMBL" id="EGR30732.1"/>
    </source>
</evidence>
<protein>
    <recommendedName>
        <fullName evidence="3">HECT-type E3 ubiquitin transferase</fullName>
        <ecNumber evidence="3">2.3.2.26</ecNumber>
    </recommendedName>
</protein>
<dbReference type="Gene3D" id="3.30.2410.10">
    <property type="entry name" value="Hect, E3 ligase catalytic domain"/>
    <property type="match status" value="1"/>
</dbReference>
<dbReference type="AlphaFoldDB" id="G0QVK9"/>
<dbReference type="PANTHER" id="PTHR11254:SF440">
    <property type="entry name" value="E3 UBIQUITIN-PROTEIN LIGASE NEDD-4"/>
    <property type="match status" value="1"/>
</dbReference>
<dbReference type="InParanoid" id="G0QVK9"/>
<dbReference type="FunFam" id="3.30.2160.10:FF:000001">
    <property type="entry name" value="E3 ubiquitin-protein ligase NEDD4-like"/>
    <property type="match status" value="1"/>
</dbReference>
<organism evidence="8 9">
    <name type="scientific">Ichthyophthirius multifiliis</name>
    <name type="common">White spot disease agent</name>
    <name type="synonym">Ich</name>
    <dbReference type="NCBI Taxonomy" id="5932"/>
    <lineage>
        <taxon>Eukaryota</taxon>
        <taxon>Sar</taxon>
        <taxon>Alveolata</taxon>
        <taxon>Ciliophora</taxon>
        <taxon>Intramacronucleata</taxon>
        <taxon>Oligohymenophorea</taxon>
        <taxon>Hymenostomatida</taxon>
        <taxon>Ophryoglenina</taxon>
        <taxon>Ichthyophthirius</taxon>
    </lineage>
</organism>
<comment type="pathway">
    <text evidence="2">Protein modification; protein ubiquitination.</text>
</comment>
<dbReference type="GO" id="GO:0061630">
    <property type="term" value="F:ubiquitin protein ligase activity"/>
    <property type="evidence" value="ECO:0007669"/>
    <property type="project" value="UniProtKB-EC"/>
</dbReference>
<dbReference type="InterPro" id="IPR035983">
    <property type="entry name" value="Hect_E3_ubiquitin_ligase"/>
</dbReference>
<dbReference type="SMART" id="SM00119">
    <property type="entry name" value="HECTc"/>
    <property type="match status" value="1"/>
</dbReference>
<name>G0QVK9_ICHMU</name>
<dbReference type="OrthoDB" id="8068875at2759"/>
<evidence type="ECO:0000313" key="9">
    <source>
        <dbReference type="Proteomes" id="UP000008983"/>
    </source>
</evidence>
<dbReference type="PANTHER" id="PTHR11254">
    <property type="entry name" value="HECT DOMAIN UBIQUITIN-PROTEIN LIGASE"/>
    <property type="match status" value="1"/>
</dbReference>
<dbReference type="GO" id="GO:0016567">
    <property type="term" value="P:protein ubiquitination"/>
    <property type="evidence" value="ECO:0007669"/>
    <property type="project" value="TreeGrafter"/>
</dbReference>
<dbReference type="OMA" id="QGICEAK"/>
<evidence type="ECO:0000256" key="1">
    <source>
        <dbReference type="ARBA" id="ARBA00000885"/>
    </source>
</evidence>
<reference evidence="8 9" key="1">
    <citation type="submission" date="2011-07" db="EMBL/GenBank/DDBJ databases">
        <authorList>
            <person name="Coyne R."/>
            <person name="Brami D."/>
            <person name="Johnson J."/>
            <person name="Hostetler J."/>
            <person name="Hannick L."/>
            <person name="Clark T."/>
            <person name="Cassidy-Hanley D."/>
            <person name="Inman J."/>
        </authorList>
    </citation>
    <scope>NUCLEOTIDE SEQUENCE [LARGE SCALE GENOMIC DNA]</scope>
    <source>
        <strain evidence="8 9">G5</strain>
    </source>
</reference>
<dbReference type="GO" id="GO:0005737">
    <property type="term" value="C:cytoplasm"/>
    <property type="evidence" value="ECO:0007669"/>
    <property type="project" value="TreeGrafter"/>
</dbReference>
<gene>
    <name evidence="8" type="ORF">IMG5_124440</name>
</gene>
<sequence length="559" mass="66222">MKSLFPEFKKEEKDQQWFENKILIQKKMFLDEIKHIWVDDCIHLQNFYLKTFELINLCLLLDKIEDNNNESEYTFTDFFYCLRSFLIIYQTFCLQNNEFSEQNEPKSPFLKRILTYAPMEEEEELNSNLLSKQYSNISFKNNQFVIQDLYEIIKSKFLNLAIKTMDHNKQFCKFVQSLDYKKLTMNQKFSIIKYLSQVWQKKYSTDWVEMNIDLERDQMWLNTYKKLIELIPVNLVQRKFEIKFKDEPGVDAGGPSREFYSQVFKDLLDPQKGFFSVSSNGITMQPSINSCIIPDYLLHFQLAGRLLAKSILDGYTCEVDLTKSFMKQLLQQNLYINDLEDIDPDMARGLQDILQNNVESLCLDFTFTFNQFGKTKVVELIPNGSNIEVTEENKKQYVKELAYFRMVKQIEKQVEAFKKGFYEVIPFDHLKILSVRELGIKLSGVHIIDIEDMKKNVICEGKYTSKSPQIQWMFEILEEYNQEQRAGFLFFATSSFKVPFGGFQNFQITISNKKLDKQSLPISHTCFKEIELPEYESKEIMKEKFQIALTEGQKGFYIR</sequence>